<reference evidence="1" key="1">
    <citation type="journal article" date="2014" name="Front. Microbiol.">
        <title>High frequency of phylogenetically diverse reductive dehalogenase-homologous genes in deep subseafloor sedimentary metagenomes.</title>
        <authorList>
            <person name="Kawai M."/>
            <person name="Futagami T."/>
            <person name="Toyoda A."/>
            <person name="Takaki Y."/>
            <person name="Nishi S."/>
            <person name="Hori S."/>
            <person name="Arai W."/>
            <person name="Tsubouchi T."/>
            <person name="Morono Y."/>
            <person name="Uchiyama I."/>
            <person name="Ito T."/>
            <person name="Fujiyama A."/>
            <person name="Inagaki F."/>
            <person name="Takami H."/>
        </authorList>
    </citation>
    <scope>NUCLEOTIDE SEQUENCE</scope>
    <source>
        <strain evidence="1">Expedition CK06-06</strain>
    </source>
</reference>
<protein>
    <submittedName>
        <fullName evidence="1">Uncharacterized protein</fullName>
    </submittedName>
</protein>
<name>X1B4S2_9ZZZZ</name>
<dbReference type="SUPFAM" id="SSF55781">
    <property type="entry name" value="GAF domain-like"/>
    <property type="match status" value="1"/>
</dbReference>
<organism evidence="1">
    <name type="scientific">marine sediment metagenome</name>
    <dbReference type="NCBI Taxonomy" id="412755"/>
    <lineage>
        <taxon>unclassified sequences</taxon>
        <taxon>metagenomes</taxon>
        <taxon>ecological metagenomes</taxon>
    </lineage>
</organism>
<evidence type="ECO:0000313" key="1">
    <source>
        <dbReference type="EMBL" id="GAG79198.1"/>
    </source>
</evidence>
<feature type="non-terminal residue" evidence="1">
    <location>
        <position position="1"/>
    </location>
</feature>
<comment type="caution">
    <text evidence="1">The sequence shown here is derived from an EMBL/GenBank/DDBJ whole genome shotgun (WGS) entry which is preliminary data.</text>
</comment>
<gene>
    <name evidence="1" type="ORF">S01H4_25738</name>
</gene>
<dbReference type="EMBL" id="BART01012290">
    <property type="protein sequence ID" value="GAG79198.1"/>
    <property type="molecule type" value="Genomic_DNA"/>
</dbReference>
<dbReference type="Gene3D" id="3.30.450.40">
    <property type="match status" value="1"/>
</dbReference>
<sequence length="74" mass="8403">QKELQFSKRLNFITNKINSSKDIDDILINLREDILSLFDADRLTIYVVDGISKEMQNSNSWPGISPFIASCPGK</sequence>
<proteinExistence type="predicted"/>
<accession>X1B4S2</accession>
<dbReference type="AlphaFoldDB" id="X1B4S2"/>
<dbReference type="InterPro" id="IPR029016">
    <property type="entry name" value="GAF-like_dom_sf"/>
</dbReference>